<gene>
    <name evidence="1" type="ORF">ElyMa_003324100</name>
</gene>
<accession>A0AAV4JHC1</accession>
<dbReference type="Proteomes" id="UP000762676">
    <property type="component" value="Unassembled WGS sequence"/>
</dbReference>
<dbReference type="SUPFAM" id="SSF56219">
    <property type="entry name" value="DNase I-like"/>
    <property type="match status" value="1"/>
</dbReference>
<evidence type="ECO:0000313" key="1">
    <source>
        <dbReference type="EMBL" id="GFS20857.1"/>
    </source>
</evidence>
<evidence type="ECO:0000313" key="2">
    <source>
        <dbReference type="Proteomes" id="UP000762676"/>
    </source>
</evidence>
<dbReference type="Gene3D" id="3.60.10.10">
    <property type="entry name" value="Endonuclease/exonuclease/phosphatase"/>
    <property type="match status" value="1"/>
</dbReference>
<reference evidence="1 2" key="1">
    <citation type="journal article" date="2021" name="Elife">
        <title>Chloroplast acquisition without the gene transfer in kleptoplastic sea slugs, Plakobranchus ocellatus.</title>
        <authorList>
            <person name="Maeda T."/>
            <person name="Takahashi S."/>
            <person name="Yoshida T."/>
            <person name="Shimamura S."/>
            <person name="Takaki Y."/>
            <person name="Nagai Y."/>
            <person name="Toyoda A."/>
            <person name="Suzuki Y."/>
            <person name="Arimoto A."/>
            <person name="Ishii H."/>
            <person name="Satoh N."/>
            <person name="Nishiyama T."/>
            <person name="Hasebe M."/>
            <person name="Maruyama T."/>
            <person name="Minagawa J."/>
            <person name="Obokata J."/>
            <person name="Shigenobu S."/>
        </authorList>
    </citation>
    <scope>NUCLEOTIDE SEQUENCE [LARGE SCALE GENOMIC DNA]</scope>
</reference>
<comment type="caution">
    <text evidence="1">The sequence shown here is derived from an EMBL/GenBank/DDBJ whole genome shotgun (WGS) entry which is preliminary data.</text>
</comment>
<sequence>MGDLNAKVGNEKIEDTVGPHGIVDINACGERLVEWCGKHDYFITNTWFQNHPRRCWTWMSLDDRGRNQIDFIISPKRFRNAILSSKSMPGTDCSSDHAPVMRIKLKKF</sequence>
<name>A0AAV4JHC1_9GAST</name>
<protein>
    <submittedName>
        <fullName evidence="1">Craniofacial development protein 2-like</fullName>
    </submittedName>
</protein>
<keyword evidence="2" id="KW-1185">Reference proteome</keyword>
<dbReference type="EMBL" id="BMAT01006842">
    <property type="protein sequence ID" value="GFS20857.1"/>
    <property type="molecule type" value="Genomic_DNA"/>
</dbReference>
<dbReference type="AlphaFoldDB" id="A0AAV4JHC1"/>
<organism evidence="1 2">
    <name type="scientific">Elysia marginata</name>
    <dbReference type="NCBI Taxonomy" id="1093978"/>
    <lineage>
        <taxon>Eukaryota</taxon>
        <taxon>Metazoa</taxon>
        <taxon>Spiralia</taxon>
        <taxon>Lophotrochozoa</taxon>
        <taxon>Mollusca</taxon>
        <taxon>Gastropoda</taxon>
        <taxon>Heterobranchia</taxon>
        <taxon>Euthyneura</taxon>
        <taxon>Panpulmonata</taxon>
        <taxon>Sacoglossa</taxon>
        <taxon>Placobranchoidea</taxon>
        <taxon>Plakobranchidae</taxon>
        <taxon>Elysia</taxon>
    </lineage>
</organism>
<proteinExistence type="predicted"/>
<dbReference type="InterPro" id="IPR036691">
    <property type="entry name" value="Endo/exonu/phosph_ase_sf"/>
</dbReference>